<dbReference type="AlphaFoldDB" id="L1JR61"/>
<dbReference type="PaxDb" id="55529-EKX50680"/>
<organism evidence="3">
    <name type="scientific">Guillardia theta (strain CCMP2712)</name>
    <name type="common">Cryptophyte</name>
    <dbReference type="NCBI Taxonomy" id="905079"/>
    <lineage>
        <taxon>Eukaryota</taxon>
        <taxon>Cryptophyceae</taxon>
        <taxon>Pyrenomonadales</taxon>
        <taxon>Geminigeraceae</taxon>
        <taxon>Guillardia</taxon>
    </lineage>
</organism>
<reference evidence="3 5" key="1">
    <citation type="journal article" date="2012" name="Nature">
        <title>Algal genomes reveal evolutionary mosaicism and the fate of nucleomorphs.</title>
        <authorList>
            <consortium name="DOE Joint Genome Institute"/>
            <person name="Curtis B.A."/>
            <person name="Tanifuji G."/>
            <person name="Burki F."/>
            <person name="Gruber A."/>
            <person name="Irimia M."/>
            <person name="Maruyama S."/>
            <person name="Arias M.C."/>
            <person name="Ball S.G."/>
            <person name="Gile G.H."/>
            <person name="Hirakawa Y."/>
            <person name="Hopkins J.F."/>
            <person name="Kuo A."/>
            <person name="Rensing S.A."/>
            <person name="Schmutz J."/>
            <person name="Symeonidi A."/>
            <person name="Elias M."/>
            <person name="Eveleigh R.J."/>
            <person name="Herman E.K."/>
            <person name="Klute M.J."/>
            <person name="Nakayama T."/>
            <person name="Obornik M."/>
            <person name="Reyes-Prieto A."/>
            <person name="Armbrust E.V."/>
            <person name="Aves S.J."/>
            <person name="Beiko R.G."/>
            <person name="Coutinho P."/>
            <person name="Dacks J.B."/>
            <person name="Durnford D.G."/>
            <person name="Fast N.M."/>
            <person name="Green B.R."/>
            <person name="Grisdale C.J."/>
            <person name="Hempel F."/>
            <person name="Henrissat B."/>
            <person name="Hoppner M.P."/>
            <person name="Ishida K."/>
            <person name="Kim E."/>
            <person name="Koreny L."/>
            <person name="Kroth P.G."/>
            <person name="Liu Y."/>
            <person name="Malik S.B."/>
            <person name="Maier U.G."/>
            <person name="McRose D."/>
            <person name="Mock T."/>
            <person name="Neilson J.A."/>
            <person name="Onodera N.T."/>
            <person name="Poole A.M."/>
            <person name="Pritham E.J."/>
            <person name="Richards T.A."/>
            <person name="Rocap G."/>
            <person name="Roy S.W."/>
            <person name="Sarai C."/>
            <person name="Schaack S."/>
            <person name="Shirato S."/>
            <person name="Slamovits C.H."/>
            <person name="Spencer D.F."/>
            <person name="Suzuki S."/>
            <person name="Worden A.Z."/>
            <person name="Zauner S."/>
            <person name="Barry K."/>
            <person name="Bell C."/>
            <person name="Bharti A.K."/>
            <person name="Crow J.A."/>
            <person name="Grimwood J."/>
            <person name="Kramer R."/>
            <person name="Lindquist E."/>
            <person name="Lucas S."/>
            <person name="Salamov A."/>
            <person name="McFadden G.I."/>
            <person name="Lane C.E."/>
            <person name="Keeling P.J."/>
            <person name="Gray M.W."/>
            <person name="Grigoriev I.V."/>
            <person name="Archibald J.M."/>
        </authorList>
    </citation>
    <scope>NUCLEOTIDE SEQUENCE</scope>
    <source>
        <strain evidence="3 5">CCMP2712</strain>
    </source>
</reference>
<feature type="compositionally biased region" description="Basic and acidic residues" evidence="2">
    <location>
        <begin position="1"/>
        <end position="25"/>
    </location>
</feature>
<dbReference type="KEGG" id="gtt:GUITHDRAFT_103273"/>
<evidence type="ECO:0000256" key="2">
    <source>
        <dbReference type="SAM" id="MobiDB-lite"/>
    </source>
</evidence>
<reference evidence="4" key="3">
    <citation type="submission" date="2015-06" db="UniProtKB">
        <authorList>
            <consortium name="EnsemblProtists"/>
        </authorList>
    </citation>
    <scope>IDENTIFICATION</scope>
</reference>
<feature type="region of interest" description="Disordered" evidence="2">
    <location>
        <begin position="1"/>
        <end position="29"/>
    </location>
</feature>
<dbReference type="HOGENOM" id="CLU_892663_0_0_1"/>
<dbReference type="Proteomes" id="UP000011087">
    <property type="component" value="Unassembled WGS sequence"/>
</dbReference>
<dbReference type="GO" id="GO:0009507">
    <property type="term" value="C:chloroplast"/>
    <property type="evidence" value="ECO:0007669"/>
    <property type="project" value="UniProtKB-SubCell"/>
</dbReference>
<dbReference type="InterPro" id="IPR027417">
    <property type="entry name" value="P-loop_NTPase"/>
</dbReference>
<dbReference type="SUPFAM" id="SSF52540">
    <property type="entry name" value="P-loop containing nucleoside triphosphate hydrolases"/>
    <property type="match status" value="1"/>
</dbReference>
<dbReference type="RefSeq" id="XP_005837660.1">
    <property type="nucleotide sequence ID" value="XM_005837603.1"/>
</dbReference>
<name>L1JR61_GUITC</name>
<keyword evidence="5" id="KW-1185">Reference proteome</keyword>
<accession>L1JR61</accession>
<sequence length="312" mass="34972">MPDHAREHERTDRDPREVDSSDKPVDSSNDEFAHENLLAEFSSKFHLFRQVEENKNMEAYEHGLIIREDIQNILHKFRDRDRPCHICIFGLMGHGKSRFINLLLTGLSRQPVTSSASDDRDGEDYVRVVNEVPSGSGSTTRSYSKYALPLLATQGLGRSMFFVVDTIGVKFNDEFRPTKVVNEVLPCAGPNAVNVMKGEDVMQIRMEDDRWWNLSTLSDFLWSKTGLRLPGVPIALHQCLPVGQISSEPKATIVLRGGHVIRSVPISKLADPDGVNWTYTEDEGFKDRLATVSVYNDDDKSTGEDTTGGSCT</sequence>
<protein>
    <submittedName>
        <fullName evidence="3 4">Uncharacterized protein</fullName>
    </submittedName>
</protein>
<reference evidence="5" key="2">
    <citation type="submission" date="2012-11" db="EMBL/GenBank/DDBJ databases">
        <authorList>
            <person name="Kuo A."/>
            <person name="Curtis B.A."/>
            <person name="Tanifuji G."/>
            <person name="Burki F."/>
            <person name="Gruber A."/>
            <person name="Irimia M."/>
            <person name="Maruyama S."/>
            <person name="Arias M.C."/>
            <person name="Ball S.G."/>
            <person name="Gile G.H."/>
            <person name="Hirakawa Y."/>
            <person name="Hopkins J.F."/>
            <person name="Rensing S.A."/>
            <person name="Schmutz J."/>
            <person name="Symeonidi A."/>
            <person name="Elias M."/>
            <person name="Eveleigh R.J."/>
            <person name="Herman E.K."/>
            <person name="Klute M.J."/>
            <person name="Nakayama T."/>
            <person name="Obornik M."/>
            <person name="Reyes-Prieto A."/>
            <person name="Armbrust E.V."/>
            <person name="Aves S.J."/>
            <person name="Beiko R.G."/>
            <person name="Coutinho P."/>
            <person name="Dacks J.B."/>
            <person name="Durnford D.G."/>
            <person name="Fast N.M."/>
            <person name="Green B.R."/>
            <person name="Grisdale C."/>
            <person name="Hempe F."/>
            <person name="Henrissat B."/>
            <person name="Hoppner M.P."/>
            <person name="Ishida K.-I."/>
            <person name="Kim E."/>
            <person name="Koreny L."/>
            <person name="Kroth P.G."/>
            <person name="Liu Y."/>
            <person name="Malik S.-B."/>
            <person name="Maier U.G."/>
            <person name="McRose D."/>
            <person name="Mock T."/>
            <person name="Neilson J.A."/>
            <person name="Onodera N.T."/>
            <person name="Poole A.M."/>
            <person name="Pritham E.J."/>
            <person name="Richards T.A."/>
            <person name="Rocap G."/>
            <person name="Roy S.W."/>
            <person name="Sarai C."/>
            <person name="Schaack S."/>
            <person name="Shirato S."/>
            <person name="Slamovits C.H."/>
            <person name="Spencer D.F."/>
            <person name="Suzuki S."/>
            <person name="Worden A.Z."/>
            <person name="Zauner S."/>
            <person name="Barry K."/>
            <person name="Bell C."/>
            <person name="Bharti A.K."/>
            <person name="Crow J.A."/>
            <person name="Grimwood J."/>
            <person name="Kramer R."/>
            <person name="Lindquist E."/>
            <person name="Lucas S."/>
            <person name="Salamov A."/>
            <person name="McFadden G.I."/>
            <person name="Lane C.E."/>
            <person name="Keeling P.J."/>
            <person name="Gray M.W."/>
            <person name="Grigoriev I.V."/>
            <person name="Archibald J.M."/>
        </authorList>
    </citation>
    <scope>NUCLEOTIDE SEQUENCE</scope>
    <source>
        <strain evidence="5">CCMP2712</strain>
    </source>
</reference>
<dbReference type="EMBL" id="JH992977">
    <property type="protein sequence ID" value="EKX50680.1"/>
    <property type="molecule type" value="Genomic_DNA"/>
</dbReference>
<evidence type="ECO:0000313" key="3">
    <source>
        <dbReference type="EMBL" id="EKX50680.1"/>
    </source>
</evidence>
<evidence type="ECO:0000313" key="4">
    <source>
        <dbReference type="EnsemblProtists" id="EKX50680"/>
    </source>
</evidence>
<dbReference type="Gene3D" id="3.40.50.300">
    <property type="entry name" value="P-loop containing nucleotide triphosphate hydrolases"/>
    <property type="match status" value="1"/>
</dbReference>
<dbReference type="GeneID" id="17307450"/>
<proteinExistence type="predicted"/>
<evidence type="ECO:0000256" key="1">
    <source>
        <dbReference type="ARBA" id="ARBA00004229"/>
    </source>
</evidence>
<evidence type="ECO:0000313" key="5">
    <source>
        <dbReference type="Proteomes" id="UP000011087"/>
    </source>
</evidence>
<dbReference type="EnsemblProtists" id="EKX50680">
    <property type="protein sequence ID" value="EKX50680"/>
    <property type="gene ID" value="GUITHDRAFT_103273"/>
</dbReference>
<dbReference type="OrthoDB" id="10645143at2759"/>
<gene>
    <name evidence="3" type="ORF">GUITHDRAFT_103273</name>
</gene>
<comment type="subcellular location">
    <subcellularLocation>
        <location evidence="1">Plastid</location>
        <location evidence="1">Chloroplast</location>
    </subcellularLocation>
</comment>